<dbReference type="InterPro" id="IPR043522">
    <property type="entry name" value="DDIAS"/>
</dbReference>
<keyword evidence="5" id="KW-1185">Reference proteome</keyword>
<feature type="chain" id="PRO_5018549219" description="Replication factor A C-terminal domain-containing protein" evidence="2">
    <location>
        <begin position="22"/>
        <end position="1001"/>
    </location>
</feature>
<proteinExistence type="predicted"/>
<name>A0A3Q3QF70_MONAL</name>
<feature type="signal peptide" evidence="2">
    <location>
        <begin position="1"/>
        <end position="21"/>
    </location>
</feature>
<feature type="region of interest" description="Disordered" evidence="1">
    <location>
        <begin position="770"/>
        <end position="792"/>
    </location>
</feature>
<reference evidence="4" key="2">
    <citation type="submission" date="2025-09" db="UniProtKB">
        <authorList>
            <consortium name="Ensembl"/>
        </authorList>
    </citation>
    <scope>IDENTIFICATION</scope>
</reference>
<evidence type="ECO:0000256" key="2">
    <source>
        <dbReference type="SAM" id="SignalP"/>
    </source>
</evidence>
<sequence>MSTRRALVQCVVLSLQDACVFYPCCKCCFSKIDAEQQDTTRFRCSRCGYSCVREQVDYRYRLSLRVARDPCIFGVTVFGTCLNPFFGIHASGIQRLVNSSDEPVGAAIRSTLLVKAVKDCFIGRHFIFGIKVTGTECGHWLGGRGVNGSSSKGTVQFIASQMILPKAPGLGGCTVVSYYQALLQKAASGQVATTLLQIPHHSPASSFSITTLSALGRLPQSLQRSQHQDCTLTPTPPWQQSLGLVDSSAEQEEGCSAQVSGDENNRQADNYKTPAHAQRANLESSKVTEARLLSPFLSLEHCSYYNLSFDQNSSSSIEKAVAGTPTLNSWCSPLQPVHKNDLSLSFKTKGVSPWQLTRAFGPNSLAWDDVPFSESLTEFLCKEKDFDSVIETEPHLNLLNQKETARNNLEIRLQEKNLSTESTCVCQSNTQTTESWSRILMDITNAPNNGSDRCDLSNQVCKNPAGCVNKSEATIICSHECNQDAEEDEDNEHEGDTYDCSADLFSSSPTININTEMLNTHAETIRTTAAAWPQVPSPHKQERQSGEKGGIPHSVPHTEKLRRNKCINRDSLTPPVIEECGFIPPSQSTPSVKLAVVSGSRASSYSSPRFPPTSGGLGSQPYSQEFCAFTGNLPDLDMSSRRCLRFTEFLCKEEKDFDGVSETQKHLNVHNQKETVRNNLEIQPEDKNRSTESTCVVGCVNKSQSRSICCHECHQDDEEARCQSFEDKEEQLEGDTYDCSADLFSSSLTEMYTETAKMTAEAWPLLSNTDKQPLRSNKVNVPNSTPHTQNQRSSRFINRNSLIPPVIEECGFIPPSQSTPSVKLAVVSRSPPSSYSSSRTSSRRCRRFTPSGRFWKPEKYQHRLLAQQHLKVHREAVSLGPAVRATHKGDSSVCYVSVDSEVPPTPVAKTRPSVKLRTRRQTDHSRTDLDPTWEGQQGDGVSCKRTLLHPTVTSAQGGLAQTGHYDSEMVGEGSQDRSDGFLLYDENQAFDWSRDLFSDSF</sequence>
<dbReference type="GO" id="GO:0005737">
    <property type="term" value="C:cytoplasm"/>
    <property type="evidence" value="ECO:0007669"/>
    <property type="project" value="TreeGrafter"/>
</dbReference>
<evidence type="ECO:0000259" key="3">
    <source>
        <dbReference type="Pfam" id="PF08646"/>
    </source>
</evidence>
<dbReference type="InterPro" id="IPR013955">
    <property type="entry name" value="Rep_factor-A_C"/>
</dbReference>
<dbReference type="KEGG" id="malb:109954514"/>
<dbReference type="PANTHER" id="PTHR35537">
    <property type="entry name" value="DNA DAMAGE-INDUCIBLE APOPTOSIS SUPPRESSOR PROTEIN DDIAS"/>
    <property type="match status" value="1"/>
</dbReference>
<dbReference type="AlphaFoldDB" id="A0A3Q3QF70"/>
<feature type="region of interest" description="Disordered" evidence="1">
    <location>
        <begin position="904"/>
        <end position="941"/>
    </location>
</feature>
<dbReference type="OrthoDB" id="9948238at2759"/>
<dbReference type="Gene3D" id="2.40.50.140">
    <property type="entry name" value="Nucleic acid-binding proteins"/>
    <property type="match status" value="1"/>
</dbReference>
<evidence type="ECO:0000313" key="5">
    <source>
        <dbReference type="Proteomes" id="UP000261600"/>
    </source>
</evidence>
<dbReference type="GO" id="GO:0005634">
    <property type="term" value="C:nucleus"/>
    <property type="evidence" value="ECO:0007669"/>
    <property type="project" value="TreeGrafter"/>
</dbReference>
<dbReference type="Ensembl" id="ENSMALT00000011610.1">
    <property type="protein sequence ID" value="ENSMALP00000011366.1"/>
    <property type="gene ID" value="ENSMALG00000008083.1"/>
</dbReference>
<dbReference type="GeneID" id="109954514"/>
<dbReference type="PANTHER" id="PTHR35537:SF1">
    <property type="entry name" value="DNA DAMAGE-INDUCED APOPTOSIS SUPPRESSOR PROTEIN"/>
    <property type="match status" value="1"/>
</dbReference>
<dbReference type="SUPFAM" id="SSF50249">
    <property type="entry name" value="Nucleic acid-binding proteins"/>
    <property type="match status" value="1"/>
</dbReference>
<organism evidence="4 5">
    <name type="scientific">Monopterus albus</name>
    <name type="common">Swamp eel</name>
    <dbReference type="NCBI Taxonomy" id="43700"/>
    <lineage>
        <taxon>Eukaryota</taxon>
        <taxon>Metazoa</taxon>
        <taxon>Chordata</taxon>
        <taxon>Craniata</taxon>
        <taxon>Vertebrata</taxon>
        <taxon>Euteleostomi</taxon>
        <taxon>Actinopterygii</taxon>
        <taxon>Neopterygii</taxon>
        <taxon>Teleostei</taxon>
        <taxon>Neoteleostei</taxon>
        <taxon>Acanthomorphata</taxon>
        <taxon>Anabantaria</taxon>
        <taxon>Synbranchiformes</taxon>
        <taxon>Synbranchidae</taxon>
        <taxon>Monopterus</taxon>
    </lineage>
</organism>
<feature type="region of interest" description="Disordered" evidence="1">
    <location>
        <begin position="532"/>
        <end position="556"/>
    </location>
</feature>
<evidence type="ECO:0000313" key="4">
    <source>
        <dbReference type="Ensembl" id="ENSMALP00000011366.1"/>
    </source>
</evidence>
<accession>A0A3Q3QF70</accession>
<dbReference type="Proteomes" id="UP000261600">
    <property type="component" value="Unplaced"/>
</dbReference>
<feature type="domain" description="Replication factor A C-terminal" evidence="3">
    <location>
        <begin position="8"/>
        <end position="111"/>
    </location>
</feature>
<dbReference type="STRING" id="43700.ENSMALP00000011366"/>
<dbReference type="Pfam" id="PF08646">
    <property type="entry name" value="Rep_fac-A_C"/>
    <property type="match status" value="1"/>
</dbReference>
<dbReference type="InterPro" id="IPR012340">
    <property type="entry name" value="NA-bd_OB-fold"/>
</dbReference>
<dbReference type="CTD" id="220042"/>
<evidence type="ECO:0000256" key="1">
    <source>
        <dbReference type="SAM" id="MobiDB-lite"/>
    </source>
</evidence>
<keyword evidence="2" id="KW-0732">Signal</keyword>
<protein>
    <recommendedName>
        <fullName evidence="3">Replication factor A C-terminal domain-containing protein</fullName>
    </recommendedName>
</protein>
<dbReference type="GO" id="GO:1902230">
    <property type="term" value="P:negative regulation of intrinsic apoptotic signaling pathway in response to DNA damage"/>
    <property type="evidence" value="ECO:0007669"/>
    <property type="project" value="InterPro"/>
</dbReference>
<feature type="compositionally biased region" description="Basic and acidic residues" evidence="1">
    <location>
        <begin position="920"/>
        <end position="929"/>
    </location>
</feature>
<reference evidence="4" key="1">
    <citation type="submission" date="2025-08" db="UniProtKB">
        <authorList>
            <consortium name="Ensembl"/>
        </authorList>
    </citation>
    <scope>IDENTIFICATION</scope>
</reference>
<dbReference type="RefSeq" id="XP_020445544.1">
    <property type="nucleotide sequence ID" value="XM_020589888.1"/>
</dbReference>